<dbReference type="EMBL" id="CP129013">
    <property type="protein sequence ID" value="WLR41794.1"/>
    <property type="molecule type" value="Genomic_DNA"/>
</dbReference>
<keyword evidence="4" id="KW-1185">Reference proteome</keyword>
<feature type="transmembrane region" description="Helical" evidence="1">
    <location>
        <begin position="150"/>
        <end position="169"/>
    </location>
</feature>
<gene>
    <name evidence="3" type="ORF">LC087_13175</name>
</gene>
<keyword evidence="1" id="KW-1133">Transmembrane helix</keyword>
<dbReference type="Proteomes" id="UP001197974">
    <property type="component" value="Chromosome"/>
</dbReference>
<evidence type="ECO:0000313" key="4">
    <source>
        <dbReference type="Proteomes" id="UP001197974"/>
    </source>
</evidence>
<feature type="transmembrane region" description="Helical" evidence="1">
    <location>
        <begin position="290"/>
        <end position="308"/>
    </location>
</feature>
<reference evidence="3 4" key="1">
    <citation type="submission" date="2023-06" db="EMBL/GenBank/DDBJ databases">
        <title>Five Gram-positive bacteria isolated from mangrove sediments in Shenzhen, Guangdong, China.</title>
        <authorList>
            <person name="Yu S."/>
            <person name="Zheng W."/>
            <person name="Huang Y."/>
        </authorList>
    </citation>
    <scope>NUCLEOTIDE SEQUENCE [LARGE SCALE GENOMIC DNA]</scope>
    <source>
        <strain evidence="3 4">SaN35-3</strain>
    </source>
</reference>
<proteinExistence type="predicted"/>
<accession>A0ABY9JQW7</accession>
<dbReference type="Pfam" id="PF20047">
    <property type="entry name" value="DUF6449"/>
    <property type="match status" value="1"/>
</dbReference>
<feature type="transmembrane region" description="Helical" evidence="1">
    <location>
        <begin position="21"/>
        <end position="44"/>
    </location>
</feature>
<dbReference type="InterPro" id="IPR045611">
    <property type="entry name" value="DUF6449"/>
</dbReference>
<feature type="transmembrane region" description="Helical" evidence="1">
    <location>
        <begin position="105"/>
        <end position="130"/>
    </location>
</feature>
<organism evidence="3 4">
    <name type="scientific">Bacillus carboniphilus</name>
    <dbReference type="NCBI Taxonomy" id="86663"/>
    <lineage>
        <taxon>Bacteria</taxon>
        <taxon>Bacillati</taxon>
        <taxon>Bacillota</taxon>
        <taxon>Bacilli</taxon>
        <taxon>Bacillales</taxon>
        <taxon>Bacillaceae</taxon>
        <taxon>Bacillus</taxon>
    </lineage>
</organism>
<dbReference type="RefSeq" id="WP_306019633.1">
    <property type="nucleotide sequence ID" value="NZ_CP129013.1"/>
</dbReference>
<sequence>MISKKSFFNWGIIKQDLKQHGWLSFAYIIGLFFSLPLQIMIFESQYHNEPTSFSSFFDIYGTEIQFLTIAIIPVLTALLIFRYIQNEQSVDMMHSLPIQRDTLYISHLISGLAILIIPILINTLITFFVWGQSSKILGLSFSHLLSWGGWVILLSIFIYLFTVVVGMITGMSMVQAVLAYILLAIPFILFLLIDRSLEMFYYGYSSLEHYIDLMGIINFADSYSLKEAILYSSLSIILFIIAYIFYLKRNLENATQVIAFQWIKPIFKYGFTFCSMLVSGLYLFRATSDSLHLGYLGFISGTVIGYIVAEMILQKSWHIFQLKVFKGLIYYIVCIGIIFTCLTLDVFNYEDRVPKLDSIASVYIGNHPYELDEMEELEIDPFMSKSSFIKGVQTFHTAIVEEKPKVELNNGYDNIFIAYTLHNGQKVYREYRIPSNKFDEYWKPLHETPEYKRRMFRTSLLDQDIQLIDIYGEQSGSSVVIKDPLEVQELTNILKSELLSQTYEQITDLRSPIGRIEVYPFDPKKPAINIDPYYYSRQYELKGSYNALLGWLEDKGYLEKIKLNLEKIRSMKVVKTDEFIHGLDAGPIFNENLYEKEIISIDVKDQPMLVDDILTNYTSDYYGSGDSAQYFIKIEVDSYDIYGVILDQYVSEDVKELFE</sequence>
<keyword evidence="1" id="KW-0812">Transmembrane</keyword>
<evidence type="ECO:0000259" key="2">
    <source>
        <dbReference type="Pfam" id="PF20047"/>
    </source>
</evidence>
<evidence type="ECO:0000256" key="1">
    <source>
        <dbReference type="SAM" id="Phobius"/>
    </source>
</evidence>
<name>A0ABY9JQW7_9BACI</name>
<feature type="domain" description="DUF6449" evidence="2">
    <location>
        <begin position="419"/>
        <end position="525"/>
    </location>
</feature>
<feature type="transmembrane region" description="Helical" evidence="1">
    <location>
        <begin position="64"/>
        <end position="84"/>
    </location>
</feature>
<feature type="transmembrane region" description="Helical" evidence="1">
    <location>
        <begin position="176"/>
        <end position="193"/>
    </location>
</feature>
<keyword evidence="1" id="KW-0472">Membrane</keyword>
<feature type="transmembrane region" description="Helical" evidence="1">
    <location>
        <begin position="228"/>
        <end position="246"/>
    </location>
</feature>
<evidence type="ECO:0000313" key="3">
    <source>
        <dbReference type="EMBL" id="WLR41794.1"/>
    </source>
</evidence>
<protein>
    <submittedName>
        <fullName evidence="3">DUF6449 domain-containing protein</fullName>
    </submittedName>
</protein>
<feature type="transmembrane region" description="Helical" evidence="1">
    <location>
        <begin position="328"/>
        <end position="349"/>
    </location>
</feature>
<feature type="transmembrane region" description="Helical" evidence="1">
    <location>
        <begin position="266"/>
        <end position="284"/>
    </location>
</feature>